<feature type="chain" id="PRO_5030974707" evidence="1">
    <location>
        <begin position="22"/>
        <end position="163"/>
    </location>
</feature>
<dbReference type="InterPro" id="IPR013766">
    <property type="entry name" value="Thioredoxin_domain"/>
</dbReference>
<dbReference type="SUPFAM" id="SSF52833">
    <property type="entry name" value="Thioredoxin-like"/>
    <property type="match status" value="1"/>
</dbReference>
<evidence type="ECO:0000313" key="3">
    <source>
        <dbReference type="EMBL" id="HGY93516.1"/>
    </source>
</evidence>
<proteinExistence type="predicted"/>
<keyword evidence="1" id="KW-0732">Signal</keyword>
<evidence type="ECO:0000256" key="1">
    <source>
        <dbReference type="SAM" id="SignalP"/>
    </source>
</evidence>
<name>A0A7V4XR74_9BACT</name>
<dbReference type="InterPro" id="IPR036249">
    <property type="entry name" value="Thioredoxin-like_sf"/>
</dbReference>
<dbReference type="AlphaFoldDB" id="A0A7V4XR74"/>
<dbReference type="PROSITE" id="PS51352">
    <property type="entry name" value="THIOREDOXIN_2"/>
    <property type="match status" value="1"/>
</dbReference>
<organism evidence="3">
    <name type="scientific">Acidobacterium capsulatum</name>
    <dbReference type="NCBI Taxonomy" id="33075"/>
    <lineage>
        <taxon>Bacteria</taxon>
        <taxon>Pseudomonadati</taxon>
        <taxon>Acidobacteriota</taxon>
        <taxon>Terriglobia</taxon>
        <taxon>Terriglobales</taxon>
        <taxon>Acidobacteriaceae</taxon>
        <taxon>Acidobacterium</taxon>
    </lineage>
</organism>
<gene>
    <name evidence="3" type="ORF">ENW50_02330</name>
</gene>
<sequence>MLAAMMGGLLASLALAPTAGAQMSGLYSAEVHKVIYPAPSAAPAEIEHALMVARREHKRVILDFGGNWCPDCKVLDYYFHQAPNATLLARNFVLVDVNIGRFDKNVDLAKKYGVPLHKGVPALAVLNAHGRVIFSQKNGEFEDMRHMSPESVTAFLTEWKPAR</sequence>
<reference evidence="3" key="1">
    <citation type="journal article" date="2020" name="mSystems">
        <title>Genome- and Community-Level Interaction Insights into Carbon Utilization and Element Cycling Functions of Hydrothermarchaeota in Hydrothermal Sediment.</title>
        <authorList>
            <person name="Zhou Z."/>
            <person name="Liu Y."/>
            <person name="Xu W."/>
            <person name="Pan J."/>
            <person name="Luo Z.H."/>
            <person name="Li M."/>
        </authorList>
    </citation>
    <scope>NUCLEOTIDE SEQUENCE [LARGE SCALE GENOMIC DNA]</scope>
    <source>
        <strain evidence="3">SpSt-855</strain>
    </source>
</reference>
<feature type="domain" description="Thioredoxin" evidence="2">
    <location>
        <begin position="32"/>
        <end position="161"/>
    </location>
</feature>
<comment type="caution">
    <text evidence="3">The sequence shown here is derived from an EMBL/GenBank/DDBJ whole genome shotgun (WGS) entry which is preliminary data.</text>
</comment>
<evidence type="ECO:0000259" key="2">
    <source>
        <dbReference type="PROSITE" id="PS51352"/>
    </source>
</evidence>
<accession>A0A7V4XR74</accession>
<feature type="signal peptide" evidence="1">
    <location>
        <begin position="1"/>
        <end position="21"/>
    </location>
</feature>
<dbReference type="EMBL" id="DTKL01000015">
    <property type="protein sequence ID" value="HGY93516.1"/>
    <property type="molecule type" value="Genomic_DNA"/>
</dbReference>
<dbReference type="Gene3D" id="3.40.30.10">
    <property type="entry name" value="Glutaredoxin"/>
    <property type="match status" value="1"/>
</dbReference>
<dbReference type="Pfam" id="PF13899">
    <property type="entry name" value="Thioredoxin_7"/>
    <property type="match status" value="1"/>
</dbReference>
<protein>
    <submittedName>
        <fullName evidence="3">Thioredoxin family protein</fullName>
    </submittedName>
</protein>